<comment type="caution">
    <text evidence="1">The sequence shown here is derived from an EMBL/GenBank/DDBJ whole genome shotgun (WGS) entry which is preliminary data.</text>
</comment>
<dbReference type="EMBL" id="MU267844">
    <property type="protein sequence ID" value="KAH7908137.1"/>
    <property type="molecule type" value="Genomic_DNA"/>
</dbReference>
<keyword evidence="2" id="KW-1185">Reference proteome</keyword>
<gene>
    <name evidence="1" type="ORF">BJ138DRAFT_1013387</name>
</gene>
<name>A0ACB8A544_9AGAM</name>
<evidence type="ECO:0000313" key="1">
    <source>
        <dbReference type="EMBL" id="KAH7908137.1"/>
    </source>
</evidence>
<accession>A0ACB8A544</accession>
<organism evidence="1 2">
    <name type="scientific">Hygrophoropsis aurantiaca</name>
    <dbReference type="NCBI Taxonomy" id="72124"/>
    <lineage>
        <taxon>Eukaryota</taxon>
        <taxon>Fungi</taxon>
        <taxon>Dikarya</taxon>
        <taxon>Basidiomycota</taxon>
        <taxon>Agaricomycotina</taxon>
        <taxon>Agaricomycetes</taxon>
        <taxon>Agaricomycetidae</taxon>
        <taxon>Boletales</taxon>
        <taxon>Coniophorineae</taxon>
        <taxon>Hygrophoropsidaceae</taxon>
        <taxon>Hygrophoropsis</taxon>
    </lineage>
</organism>
<sequence>MKSLRPVFLYERFGVGSPFDPAHKLVTSPVFSPLALGIIRFLLALYTLVTTITILASESLVYHDSKSYLSYFTDLSYIGLVSYFWASSVQTLAFALRGQKGYPLQSWPRVLQLLHLLLLSTIIVFPIIVTAVFWALLASPSTFATRYSAWSNISEHAMNSLFALFEIFLTNVGPSPWSHLVPVFILLVCYLGVAYITHATQGIYTYGFLDPAKEHGLLAAYIVGIAVGYCVVFIIVRSICLFRWWLVARYTSASSEPIQPEALDEWEEVNQPKESSASDV</sequence>
<proteinExistence type="predicted"/>
<protein>
    <submittedName>
        <fullName evidence="1">Uncharacterized protein</fullName>
    </submittedName>
</protein>
<evidence type="ECO:0000313" key="2">
    <source>
        <dbReference type="Proteomes" id="UP000790377"/>
    </source>
</evidence>
<dbReference type="Proteomes" id="UP000790377">
    <property type="component" value="Unassembled WGS sequence"/>
</dbReference>
<reference evidence="1" key="1">
    <citation type="journal article" date="2021" name="New Phytol.">
        <title>Evolutionary innovations through gain and loss of genes in the ectomycorrhizal Boletales.</title>
        <authorList>
            <person name="Wu G."/>
            <person name="Miyauchi S."/>
            <person name="Morin E."/>
            <person name="Kuo A."/>
            <person name="Drula E."/>
            <person name="Varga T."/>
            <person name="Kohler A."/>
            <person name="Feng B."/>
            <person name="Cao Y."/>
            <person name="Lipzen A."/>
            <person name="Daum C."/>
            <person name="Hundley H."/>
            <person name="Pangilinan J."/>
            <person name="Johnson J."/>
            <person name="Barry K."/>
            <person name="LaButti K."/>
            <person name="Ng V."/>
            <person name="Ahrendt S."/>
            <person name="Min B."/>
            <person name="Choi I.G."/>
            <person name="Park H."/>
            <person name="Plett J.M."/>
            <person name="Magnuson J."/>
            <person name="Spatafora J.W."/>
            <person name="Nagy L.G."/>
            <person name="Henrissat B."/>
            <person name="Grigoriev I.V."/>
            <person name="Yang Z.L."/>
            <person name="Xu J."/>
            <person name="Martin F.M."/>
        </authorList>
    </citation>
    <scope>NUCLEOTIDE SEQUENCE</scope>
    <source>
        <strain evidence="1">ATCC 28755</strain>
    </source>
</reference>